<dbReference type="EMBL" id="QPJY01000008">
    <property type="protein sequence ID" value="RCX27978.1"/>
    <property type="molecule type" value="Genomic_DNA"/>
</dbReference>
<protein>
    <recommendedName>
        <fullName evidence="3">SnoaL-like protein</fullName>
    </recommendedName>
</protein>
<dbReference type="SUPFAM" id="SSF54427">
    <property type="entry name" value="NTF2-like"/>
    <property type="match status" value="1"/>
</dbReference>
<dbReference type="Gene3D" id="3.10.450.50">
    <property type="match status" value="1"/>
</dbReference>
<dbReference type="AlphaFoldDB" id="A0A369C4L0"/>
<dbReference type="Proteomes" id="UP000252707">
    <property type="component" value="Unassembled WGS sequence"/>
</dbReference>
<reference evidence="1 2" key="1">
    <citation type="submission" date="2018-07" db="EMBL/GenBank/DDBJ databases">
        <title>Genomic Encyclopedia of Type Strains, Phase IV (KMG-IV): sequencing the most valuable type-strain genomes for metagenomic binning, comparative biology and taxonomic classification.</title>
        <authorList>
            <person name="Goeker M."/>
        </authorList>
    </citation>
    <scope>NUCLEOTIDE SEQUENCE [LARGE SCALE GENOMIC DNA]</scope>
    <source>
        <strain evidence="1 2">DSM 26407</strain>
    </source>
</reference>
<proteinExistence type="predicted"/>
<dbReference type="InterPro" id="IPR032710">
    <property type="entry name" value="NTF2-like_dom_sf"/>
</dbReference>
<name>A0A369C4L0_9GAMM</name>
<evidence type="ECO:0000313" key="1">
    <source>
        <dbReference type="EMBL" id="RCX27978.1"/>
    </source>
</evidence>
<sequence length="179" mass="19526">MSKATQGDEKRVGEYFKQIEALRSGVDSSVERLTEMWDDDGVFEFCGAPPLNARYTGKVAIKTLYKNRLHANGMEVKLDGESAKMLKEGEVTLSTVKTDVNRVRAHDGKMVAGWTTLVGTHQGVGFNVSGSHTFTFRDGRITSLKVVISPKADDAANLRLEGLSVNDIGRLALAAWPVV</sequence>
<gene>
    <name evidence="1" type="ORF">DFQ59_1086</name>
</gene>
<dbReference type="RefSeq" id="WP_114280401.1">
    <property type="nucleotide sequence ID" value="NZ_QPJY01000008.1"/>
</dbReference>
<evidence type="ECO:0000313" key="2">
    <source>
        <dbReference type="Proteomes" id="UP000252707"/>
    </source>
</evidence>
<dbReference type="OrthoDB" id="3681559at2"/>
<evidence type="ECO:0008006" key="3">
    <source>
        <dbReference type="Google" id="ProtNLM"/>
    </source>
</evidence>
<comment type="caution">
    <text evidence="1">The sequence shown here is derived from an EMBL/GenBank/DDBJ whole genome shotgun (WGS) entry which is preliminary data.</text>
</comment>
<keyword evidence="2" id="KW-1185">Reference proteome</keyword>
<accession>A0A369C4L0</accession>
<organism evidence="1 2">
    <name type="scientific">Thioalbus denitrificans</name>
    <dbReference type="NCBI Taxonomy" id="547122"/>
    <lineage>
        <taxon>Bacteria</taxon>
        <taxon>Pseudomonadati</taxon>
        <taxon>Pseudomonadota</taxon>
        <taxon>Gammaproteobacteria</taxon>
        <taxon>Chromatiales</taxon>
        <taxon>Ectothiorhodospiraceae</taxon>
        <taxon>Thioalbus</taxon>
    </lineage>
</organism>